<dbReference type="VEuPathDB" id="CryptoDB:Vbra_12822"/>
<protein>
    <submittedName>
        <fullName evidence="2">Uncharacterized protein</fullName>
    </submittedName>
</protein>
<feature type="region of interest" description="Disordered" evidence="1">
    <location>
        <begin position="80"/>
        <end position="101"/>
    </location>
</feature>
<feature type="compositionally biased region" description="Basic residues" evidence="1">
    <location>
        <begin position="511"/>
        <end position="528"/>
    </location>
</feature>
<sequence length="622" mass="67776">MDDITEPDAPRLKDLHQLDKQRVGQLIKRLSEERRQRQSAETQVSSLRAKHSQVIAEASSLRDKFQQSLELLKTYQSRLDTSKKHPDESAAMGSSAPAPSRVHACPLHSSVGRPAAHPAAALSLSERADASASRVPHVTHHPAVSRPLPPPPPPPPIRDPMHRETWAGQPVGCEGREDMRGGGLLPEARPPAVPVLAGRSGVVERGRPSASAARETNDMLRAGHVHPVVPPADPPAPQASVPLSSRRHTRHSPLSLRQILTQTNNHKPPSIYKTDQARPPPPAPVPFGTLNAAANDQQQQQQQEGMTSFRGMRAPSLDSLPLGYSATNCGGGYGTVREEEQQESPLLVRHHHQRGIISSIGREGEGLVGVESPIIGEGPFDQRLYRLLDSLDDIEETLHEERRAGGSAQDHPPLLQTTDSHRGVPMARGRGKPQAKAKVRTNRPPSRERSHAHPLPRSARQHSAGAPGRPTRREPSSSRQRGVTGKAALPTQPQHRKVGTTSVRHEQMGMRKPKEHHPATIHHSHTHTHTYPSLTADDPCAWVGRDRSTNERALLQDADEVIQLLSSSERPAAGPSRALEDIPGPLRYLQQPETPPRRPSDRSGAGARDFAAFTFGGPPVLQ</sequence>
<feature type="region of interest" description="Disordered" evidence="1">
    <location>
        <begin position="228"/>
        <end position="249"/>
    </location>
</feature>
<feature type="region of interest" description="Disordered" evidence="1">
    <location>
        <begin position="126"/>
        <end position="154"/>
    </location>
</feature>
<name>A0A0G4EQP8_VITBC</name>
<feature type="compositionally biased region" description="Low complexity" evidence="1">
    <location>
        <begin position="89"/>
        <end position="100"/>
    </location>
</feature>
<feature type="compositionally biased region" description="Basic residues" evidence="1">
    <location>
        <begin position="429"/>
        <end position="441"/>
    </location>
</feature>
<evidence type="ECO:0000313" key="3">
    <source>
        <dbReference type="Proteomes" id="UP000041254"/>
    </source>
</evidence>
<keyword evidence="3" id="KW-1185">Reference proteome</keyword>
<organism evidence="2 3">
    <name type="scientific">Vitrella brassicaformis (strain CCMP3155)</name>
    <dbReference type="NCBI Taxonomy" id="1169540"/>
    <lineage>
        <taxon>Eukaryota</taxon>
        <taxon>Sar</taxon>
        <taxon>Alveolata</taxon>
        <taxon>Colpodellida</taxon>
        <taxon>Vitrellaceae</taxon>
        <taxon>Vitrella</taxon>
    </lineage>
</organism>
<dbReference type="Proteomes" id="UP000041254">
    <property type="component" value="Unassembled WGS sequence"/>
</dbReference>
<evidence type="ECO:0000256" key="1">
    <source>
        <dbReference type="SAM" id="MobiDB-lite"/>
    </source>
</evidence>
<feature type="region of interest" description="Disordered" evidence="1">
    <location>
        <begin position="401"/>
        <end position="532"/>
    </location>
</feature>
<evidence type="ECO:0000313" key="2">
    <source>
        <dbReference type="EMBL" id="CEM00553.1"/>
    </source>
</evidence>
<reference evidence="2 3" key="1">
    <citation type="submission" date="2014-11" db="EMBL/GenBank/DDBJ databases">
        <authorList>
            <person name="Zhu J."/>
            <person name="Qi W."/>
            <person name="Song R."/>
        </authorList>
    </citation>
    <scope>NUCLEOTIDE SEQUENCE [LARGE SCALE GENOMIC DNA]</scope>
</reference>
<gene>
    <name evidence="2" type="ORF">Vbra_12822</name>
</gene>
<dbReference type="EMBL" id="CDMY01000295">
    <property type="protein sequence ID" value="CEM00553.1"/>
    <property type="molecule type" value="Genomic_DNA"/>
</dbReference>
<feature type="compositionally biased region" description="Pro residues" evidence="1">
    <location>
        <begin position="228"/>
        <end position="237"/>
    </location>
</feature>
<feature type="region of interest" description="Disordered" evidence="1">
    <location>
        <begin position="30"/>
        <end position="54"/>
    </location>
</feature>
<accession>A0A0G4EQP8</accession>
<feature type="region of interest" description="Disordered" evidence="1">
    <location>
        <begin position="566"/>
        <end position="622"/>
    </location>
</feature>
<dbReference type="InParanoid" id="A0A0G4EQP8"/>
<dbReference type="AlphaFoldDB" id="A0A0G4EQP8"/>
<proteinExistence type="predicted"/>
<feature type="region of interest" description="Disordered" evidence="1">
    <location>
        <begin position="263"/>
        <end position="282"/>
    </location>
</feature>